<evidence type="ECO:0000313" key="2">
    <source>
        <dbReference type="Proteomes" id="UP000217257"/>
    </source>
</evidence>
<organism evidence="1 2">
    <name type="scientific">Cystobacter fuscus</name>
    <dbReference type="NCBI Taxonomy" id="43"/>
    <lineage>
        <taxon>Bacteria</taxon>
        <taxon>Pseudomonadati</taxon>
        <taxon>Myxococcota</taxon>
        <taxon>Myxococcia</taxon>
        <taxon>Myxococcales</taxon>
        <taxon>Cystobacterineae</taxon>
        <taxon>Archangiaceae</taxon>
        <taxon>Cystobacter</taxon>
    </lineage>
</organism>
<reference evidence="1 2" key="1">
    <citation type="submission" date="2017-06" db="EMBL/GenBank/DDBJ databases">
        <title>Sequencing and comparative analysis of myxobacterial genomes.</title>
        <authorList>
            <person name="Rupp O."/>
            <person name="Goesmann A."/>
            <person name="Sogaard-Andersen L."/>
        </authorList>
    </citation>
    <scope>NUCLEOTIDE SEQUENCE [LARGE SCALE GENOMIC DNA]</scope>
    <source>
        <strain evidence="1 2">DSM 52655</strain>
    </source>
</reference>
<accession>A0A250J1W1</accession>
<name>A0A250J1W1_9BACT</name>
<evidence type="ECO:0000313" key="1">
    <source>
        <dbReference type="EMBL" id="ATB37553.1"/>
    </source>
</evidence>
<proteinExistence type="predicted"/>
<gene>
    <name evidence="1" type="ORF">CYFUS_002975</name>
</gene>
<dbReference type="EMBL" id="CP022098">
    <property type="protein sequence ID" value="ATB37553.1"/>
    <property type="molecule type" value="Genomic_DNA"/>
</dbReference>
<sequence>MDMTTPALARGAAPAKLRRVGADPLRQSMLYLAHLLPERADATVMMDFLEDDLREGLDALSDVEEHFAELLAALRPEAVCPRGLLEAGDDLLVQKRLELLMDVVMRLRRRLSQAAGLMRQTPTT</sequence>
<dbReference type="KEGG" id="cfus:CYFUS_002975"/>
<dbReference type="AlphaFoldDB" id="A0A250J1W1"/>
<dbReference type="Proteomes" id="UP000217257">
    <property type="component" value="Chromosome"/>
</dbReference>
<protein>
    <submittedName>
        <fullName evidence="1">Uncharacterized protein</fullName>
    </submittedName>
</protein>